<gene>
    <name evidence="7" type="ORF">BACSTE_00826</name>
</gene>
<name>B0NN31_BACSE</name>
<keyword evidence="6" id="KW-0812">Transmembrane</keyword>
<evidence type="ECO:0000256" key="3">
    <source>
        <dbReference type="ARBA" id="ARBA00022729"/>
    </source>
</evidence>
<keyword evidence="4" id="KW-0574">Periplasm</keyword>
<dbReference type="PANTHER" id="PTHR30222">
    <property type="entry name" value="SPERMIDINE/PUTRESCINE-BINDING PERIPLASMIC PROTEIN"/>
    <property type="match status" value="1"/>
</dbReference>
<comment type="subcellular location">
    <subcellularLocation>
        <location evidence="1">Periplasm</location>
    </subcellularLocation>
</comment>
<dbReference type="Pfam" id="PF13416">
    <property type="entry name" value="SBP_bac_8"/>
    <property type="match status" value="1"/>
</dbReference>
<evidence type="ECO:0000256" key="6">
    <source>
        <dbReference type="SAM" id="Phobius"/>
    </source>
</evidence>
<evidence type="ECO:0000313" key="7">
    <source>
        <dbReference type="EMBL" id="EDS16156.1"/>
    </source>
</evidence>
<dbReference type="GO" id="GO:0015846">
    <property type="term" value="P:polyamine transport"/>
    <property type="evidence" value="ECO:0007669"/>
    <property type="project" value="InterPro"/>
</dbReference>
<proteinExistence type="predicted"/>
<sequence>MHGRIKSACVSRAKSIRPAARRDSSRKPKSESIVKINLLNKKMKRLTDIFLLLCLVLAAVSCKDSGEERSHVLKVYNWADYIDEDVLAEFPAWYKQQTGEDIRLIYQVFDINEIMLTKIERGHEDFDVVCPSEYIIERMLKKDLLLPIDRNFGKTPDYLPNISPYIRRELNKTSQPGRTTTDYAVPYMWGTAGILYNRNFITPDEAGSWHCLWNPRNKGKILMKDSYRDAYGTAIIYAHARQLADSTVTVEQLMNDNSPEAIALAEKYLKAMKPNIAGWEADFGKEMMTKNKTWLNLTWSGDAVWAIEEARAVGVDLAYEVPREGSNIWYDGWVIPKYAGNPKAAAYFINYLCRPDIALRNMDAIGYVSAVATPEIMEAKRDTAIATRSDLSYFFGEGVGADSLQINPVQYPDRKVVERCAMIRDFGNRTELVLEMWSRVKGDNLNTGIVLLIFSVFGVLFVWLVYGKIRKYRQKQRRHRRRRRR</sequence>
<evidence type="ECO:0000313" key="8">
    <source>
        <dbReference type="Proteomes" id="UP000004713"/>
    </source>
</evidence>
<keyword evidence="2" id="KW-0813">Transport</keyword>
<comment type="caution">
    <text evidence="7">The sequence shown here is derived from an EMBL/GenBank/DDBJ whole genome shotgun (WGS) entry which is preliminary data.</text>
</comment>
<accession>B0NN31</accession>
<evidence type="ECO:0000256" key="1">
    <source>
        <dbReference type="ARBA" id="ARBA00004418"/>
    </source>
</evidence>
<organism evidence="7 8">
    <name type="scientific">Bacteroides stercoris ATCC 43183</name>
    <dbReference type="NCBI Taxonomy" id="449673"/>
    <lineage>
        <taxon>Bacteria</taxon>
        <taxon>Pseudomonadati</taxon>
        <taxon>Bacteroidota</taxon>
        <taxon>Bacteroidia</taxon>
        <taxon>Bacteroidales</taxon>
        <taxon>Bacteroidaceae</taxon>
        <taxon>Bacteroides</taxon>
    </lineage>
</organism>
<evidence type="ECO:0000256" key="4">
    <source>
        <dbReference type="ARBA" id="ARBA00022764"/>
    </source>
</evidence>
<dbReference type="SUPFAM" id="SSF53850">
    <property type="entry name" value="Periplasmic binding protein-like II"/>
    <property type="match status" value="1"/>
</dbReference>
<keyword evidence="3" id="KW-0732">Signal</keyword>
<dbReference type="PANTHER" id="PTHR30222:SF17">
    <property type="entry name" value="SPERMIDINE_PUTRESCINE-BINDING PERIPLASMIC PROTEIN"/>
    <property type="match status" value="1"/>
</dbReference>
<dbReference type="eggNOG" id="COG0687">
    <property type="taxonomic scope" value="Bacteria"/>
</dbReference>
<dbReference type="EMBL" id="ABFZ02000017">
    <property type="protein sequence ID" value="EDS16156.1"/>
    <property type="molecule type" value="Genomic_DNA"/>
</dbReference>
<dbReference type="InterPro" id="IPR006059">
    <property type="entry name" value="SBP"/>
</dbReference>
<dbReference type="GO" id="GO:0042597">
    <property type="term" value="C:periplasmic space"/>
    <property type="evidence" value="ECO:0007669"/>
    <property type="project" value="UniProtKB-SubCell"/>
</dbReference>
<dbReference type="InterPro" id="IPR001188">
    <property type="entry name" value="Sperm_putr-bd"/>
</dbReference>
<evidence type="ECO:0000256" key="5">
    <source>
        <dbReference type="SAM" id="MobiDB-lite"/>
    </source>
</evidence>
<dbReference type="Gene3D" id="3.40.190.10">
    <property type="entry name" value="Periplasmic binding protein-like II"/>
    <property type="match status" value="2"/>
</dbReference>
<keyword evidence="6" id="KW-1133">Transmembrane helix</keyword>
<feature type="region of interest" description="Disordered" evidence="5">
    <location>
        <begin position="1"/>
        <end position="28"/>
    </location>
</feature>
<dbReference type="CDD" id="cd13663">
    <property type="entry name" value="PBP2_PotD_PotF_like_2"/>
    <property type="match status" value="1"/>
</dbReference>
<feature type="transmembrane region" description="Helical" evidence="6">
    <location>
        <begin position="448"/>
        <end position="469"/>
    </location>
</feature>
<dbReference type="HOGENOM" id="CLU_026974_10_0_10"/>
<dbReference type="AlphaFoldDB" id="B0NN31"/>
<dbReference type="PRINTS" id="PR00909">
    <property type="entry name" value="SPERMDNBNDNG"/>
</dbReference>
<reference evidence="7 8" key="2">
    <citation type="submission" date="2007-11" db="EMBL/GenBank/DDBJ databases">
        <authorList>
            <person name="Fulton L."/>
            <person name="Clifton S."/>
            <person name="Fulton B."/>
            <person name="Xu J."/>
            <person name="Minx P."/>
            <person name="Pepin K.H."/>
            <person name="Johnson M."/>
            <person name="Thiruvilangam P."/>
            <person name="Bhonagiri V."/>
            <person name="Nash W.E."/>
            <person name="Mardis E.R."/>
            <person name="Wilson R.K."/>
        </authorList>
    </citation>
    <scope>NUCLEOTIDE SEQUENCE [LARGE SCALE GENOMIC DNA]</scope>
    <source>
        <strain evidence="7 8">ATCC 43183</strain>
    </source>
</reference>
<protein>
    <submittedName>
        <fullName evidence="7">ABC transporter, solute-binding protein</fullName>
    </submittedName>
</protein>
<keyword evidence="6" id="KW-0472">Membrane</keyword>
<reference evidence="7 8" key="1">
    <citation type="submission" date="2007-11" db="EMBL/GenBank/DDBJ databases">
        <title>Draft genome sequence of Bacteroides stercoris(ATCC 43183).</title>
        <authorList>
            <person name="Sudarsanam P."/>
            <person name="Ley R."/>
            <person name="Guruge J."/>
            <person name="Turnbaugh P.J."/>
            <person name="Mahowald M."/>
            <person name="Liep D."/>
            <person name="Gordon J."/>
        </authorList>
    </citation>
    <scope>NUCLEOTIDE SEQUENCE [LARGE SCALE GENOMIC DNA]</scope>
    <source>
        <strain evidence="7 8">ATCC 43183</strain>
    </source>
</reference>
<dbReference type="GO" id="GO:0019808">
    <property type="term" value="F:polyamine binding"/>
    <property type="evidence" value="ECO:0007669"/>
    <property type="project" value="InterPro"/>
</dbReference>
<evidence type="ECO:0000256" key="2">
    <source>
        <dbReference type="ARBA" id="ARBA00022448"/>
    </source>
</evidence>
<dbReference type="Proteomes" id="UP000004713">
    <property type="component" value="Unassembled WGS sequence"/>
</dbReference>